<evidence type="ECO:0000313" key="1">
    <source>
        <dbReference type="EMBL" id="EEQ99456.1"/>
    </source>
</evidence>
<sequence>MQEIEDFNLKFNLLNNPKCLRITSSVRWADCGLSLTLSFEPAVDLTELETIIALAINR</sequence>
<protein>
    <submittedName>
        <fullName evidence="1">Uncharacterized protein</fullName>
    </submittedName>
</protein>
<organism evidence="2">
    <name type="scientific">Perkinsus marinus (strain ATCC 50983 / TXsc)</name>
    <dbReference type="NCBI Taxonomy" id="423536"/>
    <lineage>
        <taxon>Eukaryota</taxon>
        <taxon>Sar</taxon>
        <taxon>Alveolata</taxon>
        <taxon>Perkinsozoa</taxon>
        <taxon>Perkinsea</taxon>
        <taxon>Perkinsida</taxon>
        <taxon>Perkinsidae</taxon>
        <taxon>Perkinsus</taxon>
    </lineage>
</organism>
<dbReference type="RefSeq" id="XP_002766739.1">
    <property type="nucleotide sequence ID" value="XM_002766693.1"/>
</dbReference>
<dbReference type="EMBL" id="GG685688">
    <property type="protein sequence ID" value="EEQ99456.1"/>
    <property type="molecule type" value="Genomic_DNA"/>
</dbReference>
<dbReference type="Proteomes" id="UP000007800">
    <property type="component" value="Unassembled WGS sequence"/>
</dbReference>
<dbReference type="AlphaFoldDB" id="C5LUV6"/>
<reference evidence="1 2" key="1">
    <citation type="submission" date="2008-07" db="EMBL/GenBank/DDBJ databases">
        <authorList>
            <person name="El-Sayed N."/>
            <person name="Caler E."/>
            <person name="Inman J."/>
            <person name="Amedeo P."/>
            <person name="Hass B."/>
            <person name="Wortman J."/>
        </authorList>
    </citation>
    <scope>NUCLEOTIDE SEQUENCE [LARGE SCALE GENOMIC DNA]</scope>
    <source>
        <strain evidence="2">ATCC 50983 / TXsc</strain>
    </source>
</reference>
<evidence type="ECO:0000313" key="2">
    <source>
        <dbReference type="Proteomes" id="UP000007800"/>
    </source>
</evidence>
<keyword evidence="2" id="KW-1185">Reference proteome</keyword>
<dbReference type="InParanoid" id="C5LUV6"/>
<name>C5LUV6_PERM5</name>
<gene>
    <name evidence="1" type="ORF">Pmar_PMAR025844</name>
</gene>
<proteinExistence type="predicted"/>
<dbReference type="GeneID" id="9050864"/>
<accession>C5LUV6</accession>